<dbReference type="PANTHER" id="PTHR20961:SF38">
    <property type="entry name" value="PROTEIN O-LINKED-MANNOSE BETA-1,4-N-ACETYLGLUCOSAMINYLTRANSFERASE 2"/>
    <property type="match status" value="1"/>
</dbReference>
<keyword evidence="6" id="KW-0472">Membrane</keyword>
<organism evidence="9 10">
    <name type="scientific">Collybia nuda</name>
    <dbReference type="NCBI Taxonomy" id="64659"/>
    <lineage>
        <taxon>Eukaryota</taxon>
        <taxon>Fungi</taxon>
        <taxon>Dikarya</taxon>
        <taxon>Basidiomycota</taxon>
        <taxon>Agaricomycotina</taxon>
        <taxon>Agaricomycetes</taxon>
        <taxon>Agaricomycetidae</taxon>
        <taxon>Agaricales</taxon>
        <taxon>Tricholomatineae</taxon>
        <taxon>Clitocybaceae</taxon>
        <taxon>Collybia</taxon>
    </lineage>
</organism>
<evidence type="ECO:0000313" key="9">
    <source>
        <dbReference type="EMBL" id="KAF9458149.1"/>
    </source>
</evidence>
<feature type="domain" description="Glycosyltransferase 61 catalytic" evidence="8">
    <location>
        <begin position="91"/>
        <end position="320"/>
    </location>
</feature>
<evidence type="ECO:0000313" key="10">
    <source>
        <dbReference type="Proteomes" id="UP000807353"/>
    </source>
</evidence>
<keyword evidence="5" id="KW-1133">Transmembrane helix</keyword>
<evidence type="ECO:0000256" key="4">
    <source>
        <dbReference type="ARBA" id="ARBA00022692"/>
    </source>
</evidence>
<dbReference type="InterPro" id="IPR049625">
    <property type="entry name" value="Glyco_transf_61_cat"/>
</dbReference>
<gene>
    <name evidence="9" type="ORF">BDZ94DRAFT_1174146</name>
</gene>
<dbReference type="GO" id="GO:0035269">
    <property type="term" value="P:protein O-linked glycosylation via mannose"/>
    <property type="evidence" value="ECO:0007669"/>
    <property type="project" value="TreeGrafter"/>
</dbReference>
<keyword evidence="2" id="KW-0328">Glycosyltransferase</keyword>
<keyword evidence="10" id="KW-1185">Reference proteome</keyword>
<keyword evidence="3" id="KW-0808">Transferase</keyword>
<dbReference type="InterPro" id="IPR007657">
    <property type="entry name" value="Glycosyltransferase_61"/>
</dbReference>
<accession>A0A9P5XW46</accession>
<evidence type="ECO:0000256" key="1">
    <source>
        <dbReference type="ARBA" id="ARBA00004167"/>
    </source>
</evidence>
<dbReference type="Pfam" id="PF04577">
    <property type="entry name" value="Glyco_transf_61"/>
    <property type="match status" value="1"/>
</dbReference>
<reference evidence="9" key="1">
    <citation type="submission" date="2020-11" db="EMBL/GenBank/DDBJ databases">
        <authorList>
            <consortium name="DOE Joint Genome Institute"/>
            <person name="Ahrendt S."/>
            <person name="Riley R."/>
            <person name="Andreopoulos W."/>
            <person name="Labutti K."/>
            <person name="Pangilinan J."/>
            <person name="Ruiz-Duenas F.J."/>
            <person name="Barrasa J.M."/>
            <person name="Sanchez-Garcia M."/>
            <person name="Camarero S."/>
            <person name="Miyauchi S."/>
            <person name="Serrano A."/>
            <person name="Linde D."/>
            <person name="Babiker R."/>
            <person name="Drula E."/>
            <person name="Ayuso-Fernandez I."/>
            <person name="Pacheco R."/>
            <person name="Padilla G."/>
            <person name="Ferreira P."/>
            <person name="Barriuso J."/>
            <person name="Kellner H."/>
            <person name="Castanera R."/>
            <person name="Alfaro M."/>
            <person name="Ramirez L."/>
            <person name="Pisabarro A.G."/>
            <person name="Kuo A."/>
            <person name="Tritt A."/>
            <person name="Lipzen A."/>
            <person name="He G."/>
            <person name="Yan M."/>
            <person name="Ng V."/>
            <person name="Cullen D."/>
            <person name="Martin F."/>
            <person name="Rosso M.-N."/>
            <person name="Henrissat B."/>
            <person name="Hibbett D."/>
            <person name="Martinez A.T."/>
            <person name="Grigoriev I.V."/>
        </authorList>
    </citation>
    <scope>NUCLEOTIDE SEQUENCE</scope>
    <source>
        <strain evidence="9">CBS 247.69</strain>
    </source>
</reference>
<sequence length="399" mass="45366">MGTNGFTMLDNLYLRNGVFYIVTPEPSSFPPTRYIISRPVDMGPDANLEPTDRELQFLDPQEVQGVLGESHMRIDDLSVIIYDPPQFLTHFYHWWGEIILGVWRIYSVLSTNVTSLPPPARFLIPFSHNGEWRDRAGVNGPLMRAAFPHTSIEQSEYWEDLIKLNITVVFERVVLVNRHAAHTHNYANQWYKMIAGTMNVTVPDGFWAPIQKSLVQNILGYLPAVEDRGVGMNPLEAVSMKPLVTYISRQAAGRRLLEKDHEGLVGALRKLEEEGICDVQVAMMERMTVRDQIDLVARSTIILGVHGNGLTHQLWMPPSSRSTIIEIFSPEGFLFDYEILARNLGHRHYIVWNDTLLTYPKGTYHKGINYVEEFHGTTIPVHGPSVARVIKKLLADHTS</sequence>
<protein>
    <recommendedName>
        <fullName evidence="8">Glycosyltransferase 61 catalytic domain-containing protein</fullName>
    </recommendedName>
</protein>
<comment type="caution">
    <text evidence="9">The sequence shown here is derived from an EMBL/GenBank/DDBJ whole genome shotgun (WGS) entry which is preliminary data.</text>
</comment>
<evidence type="ECO:0000256" key="7">
    <source>
        <dbReference type="ARBA" id="ARBA00023180"/>
    </source>
</evidence>
<evidence type="ECO:0000256" key="3">
    <source>
        <dbReference type="ARBA" id="ARBA00022679"/>
    </source>
</evidence>
<evidence type="ECO:0000256" key="2">
    <source>
        <dbReference type="ARBA" id="ARBA00022676"/>
    </source>
</evidence>
<evidence type="ECO:0000256" key="6">
    <source>
        <dbReference type="ARBA" id="ARBA00023136"/>
    </source>
</evidence>
<keyword evidence="7" id="KW-0325">Glycoprotein</keyword>
<keyword evidence="4" id="KW-0812">Transmembrane</keyword>
<evidence type="ECO:0000256" key="5">
    <source>
        <dbReference type="ARBA" id="ARBA00022989"/>
    </source>
</evidence>
<evidence type="ECO:0000259" key="8">
    <source>
        <dbReference type="Pfam" id="PF04577"/>
    </source>
</evidence>
<comment type="subcellular location">
    <subcellularLocation>
        <location evidence="1">Membrane</location>
        <topology evidence="1">Single-pass membrane protein</topology>
    </subcellularLocation>
</comment>
<dbReference type="AlphaFoldDB" id="A0A9P5XW46"/>
<name>A0A9P5XW46_9AGAR</name>
<dbReference type="GO" id="GO:0016020">
    <property type="term" value="C:membrane"/>
    <property type="evidence" value="ECO:0007669"/>
    <property type="project" value="UniProtKB-SubCell"/>
</dbReference>
<dbReference type="GO" id="GO:0005783">
    <property type="term" value="C:endoplasmic reticulum"/>
    <property type="evidence" value="ECO:0007669"/>
    <property type="project" value="TreeGrafter"/>
</dbReference>
<proteinExistence type="predicted"/>
<dbReference type="EMBL" id="MU150348">
    <property type="protein sequence ID" value="KAF9458149.1"/>
    <property type="molecule type" value="Genomic_DNA"/>
</dbReference>
<dbReference type="PANTHER" id="PTHR20961">
    <property type="entry name" value="GLYCOSYLTRANSFERASE"/>
    <property type="match status" value="1"/>
</dbReference>
<dbReference type="GO" id="GO:0097363">
    <property type="term" value="F:protein O-acetylglucosaminyltransferase activity"/>
    <property type="evidence" value="ECO:0007669"/>
    <property type="project" value="TreeGrafter"/>
</dbReference>
<dbReference type="OrthoDB" id="529273at2759"/>
<dbReference type="Proteomes" id="UP000807353">
    <property type="component" value="Unassembled WGS sequence"/>
</dbReference>